<dbReference type="CDD" id="cd07516">
    <property type="entry name" value="HAD_Pase"/>
    <property type="match status" value="1"/>
</dbReference>
<dbReference type="NCBIfam" id="TIGR00099">
    <property type="entry name" value="Cof-subfamily"/>
    <property type="match status" value="1"/>
</dbReference>
<dbReference type="Proteomes" id="UP001165489">
    <property type="component" value="Unassembled WGS sequence"/>
</dbReference>
<comment type="caution">
    <text evidence="1">The sequence shown here is derived from an EMBL/GenBank/DDBJ whole genome shotgun (WGS) entry which is preliminary data.</text>
</comment>
<dbReference type="Pfam" id="PF08282">
    <property type="entry name" value="Hydrolase_3"/>
    <property type="match status" value="1"/>
</dbReference>
<keyword evidence="1" id="KW-0378">Hydrolase</keyword>
<evidence type="ECO:0000313" key="1">
    <source>
        <dbReference type="EMBL" id="MCH7409746.1"/>
    </source>
</evidence>
<accession>A0ABS9V005</accession>
<dbReference type="PANTHER" id="PTHR10000">
    <property type="entry name" value="PHOSPHOSERINE PHOSPHATASE"/>
    <property type="match status" value="1"/>
</dbReference>
<keyword evidence="2" id="KW-1185">Reference proteome</keyword>
<evidence type="ECO:0000313" key="2">
    <source>
        <dbReference type="Proteomes" id="UP001165489"/>
    </source>
</evidence>
<dbReference type="InterPro" id="IPR023214">
    <property type="entry name" value="HAD_sf"/>
</dbReference>
<reference evidence="1" key="1">
    <citation type="submission" date="2022-03" db="EMBL/GenBank/DDBJ databases">
        <title>De novo assembled genomes of Belliella spp. (Cyclobacteriaceae) strains.</title>
        <authorList>
            <person name="Szabo A."/>
            <person name="Korponai K."/>
            <person name="Felfoldi T."/>
        </authorList>
    </citation>
    <scope>NUCLEOTIDE SEQUENCE</scope>
    <source>
        <strain evidence="1">DSM 111904</strain>
    </source>
</reference>
<dbReference type="Gene3D" id="3.40.50.1000">
    <property type="entry name" value="HAD superfamily/HAD-like"/>
    <property type="match status" value="1"/>
</dbReference>
<name>A0ABS9V005_9BACT</name>
<gene>
    <name evidence="1" type="ORF">MM239_10100</name>
</gene>
<dbReference type="SFLD" id="SFLDG01144">
    <property type="entry name" value="C2.B.4:_PGP_Like"/>
    <property type="match status" value="1"/>
</dbReference>
<dbReference type="PROSITE" id="PS01228">
    <property type="entry name" value="COF_1"/>
    <property type="match status" value="1"/>
</dbReference>
<dbReference type="InterPro" id="IPR000150">
    <property type="entry name" value="Cof"/>
</dbReference>
<protein>
    <submittedName>
        <fullName evidence="1">Cof-type HAD-IIB family hydrolase</fullName>
    </submittedName>
</protein>
<dbReference type="SFLD" id="SFLDS00003">
    <property type="entry name" value="Haloacid_Dehalogenase"/>
    <property type="match status" value="1"/>
</dbReference>
<sequence>MQIKAICTDIDGTLLNKDRVLSPRLIAAINKLPQDFPVILASSRMPDAMRHLQKDMNRLGEPLICYNGGYVIHDHAKKVLDDVQISLSHCESLVEMASGTQVHISLYQGEDWFEPALDYWALREQKNTKVNPSILHSKEVLEKWRSSDTGAHKVMCMGPAEEIDRYFQLAQDAMGDMLHLYRSKDTYIEIAPKAISKASALELLLQTNHNIKMDEVMAFGDNYNDIEMLKAVGVGVAVGNARSEVKEIADRITLSHKEDGVAVMIEEILKQNNWI</sequence>
<dbReference type="EMBL" id="JAKZGP010000022">
    <property type="protein sequence ID" value="MCH7409746.1"/>
    <property type="molecule type" value="Genomic_DNA"/>
</dbReference>
<organism evidence="1 2">
    <name type="scientific">Belliella filtrata</name>
    <dbReference type="NCBI Taxonomy" id="2923435"/>
    <lineage>
        <taxon>Bacteria</taxon>
        <taxon>Pseudomonadati</taxon>
        <taxon>Bacteroidota</taxon>
        <taxon>Cytophagia</taxon>
        <taxon>Cytophagales</taxon>
        <taxon>Cyclobacteriaceae</taxon>
        <taxon>Belliella</taxon>
    </lineage>
</organism>
<dbReference type="PANTHER" id="PTHR10000:SF8">
    <property type="entry name" value="HAD SUPERFAMILY HYDROLASE-LIKE, TYPE 3"/>
    <property type="match status" value="1"/>
</dbReference>
<dbReference type="RefSeq" id="WP_241348073.1">
    <property type="nucleotide sequence ID" value="NZ_JAKZGP010000022.1"/>
</dbReference>
<dbReference type="GO" id="GO:0016787">
    <property type="term" value="F:hydrolase activity"/>
    <property type="evidence" value="ECO:0007669"/>
    <property type="project" value="UniProtKB-KW"/>
</dbReference>
<dbReference type="SUPFAM" id="SSF56784">
    <property type="entry name" value="HAD-like"/>
    <property type="match status" value="1"/>
</dbReference>
<dbReference type="SFLD" id="SFLDG01140">
    <property type="entry name" value="C2.B:_Phosphomannomutase_and_P"/>
    <property type="match status" value="1"/>
</dbReference>
<dbReference type="Gene3D" id="3.30.1240.10">
    <property type="match status" value="1"/>
</dbReference>
<dbReference type="InterPro" id="IPR006379">
    <property type="entry name" value="HAD-SF_hydro_IIB"/>
</dbReference>
<dbReference type="NCBIfam" id="TIGR01484">
    <property type="entry name" value="HAD-SF-IIB"/>
    <property type="match status" value="1"/>
</dbReference>
<dbReference type="InterPro" id="IPR036412">
    <property type="entry name" value="HAD-like_sf"/>
</dbReference>
<proteinExistence type="predicted"/>